<dbReference type="GO" id="GO:0005634">
    <property type="term" value="C:nucleus"/>
    <property type="evidence" value="ECO:0007669"/>
    <property type="project" value="UniProtKB-SubCell"/>
</dbReference>
<keyword evidence="6" id="KW-0597">Phosphoprotein</keyword>
<dbReference type="InterPro" id="IPR007504">
    <property type="entry name" value="H/ACA_rnp_Gar1/Naf1"/>
</dbReference>
<name>A0A0D7AJ40_9AGAR</name>
<dbReference type="SUPFAM" id="SSF50447">
    <property type="entry name" value="Translation proteins"/>
    <property type="match status" value="1"/>
</dbReference>
<gene>
    <name evidence="10" type="ORF">FISHEDRAFT_56827</name>
</gene>
<feature type="region of interest" description="Disordered" evidence="9">
    <location>
        <begin position="313"/>
        <end position="443"/>
    </location>
</feature>
<feature type="region of interest" description="Disordered" evidence="9">
    <location>
        <begin position="23"/>
        <end position="101"/>
    </location>
</feature>
<dbReference type="Pfam" id="PF04410">
    <property type="entry name" value="Gar1"/>
    <property type="match status" value="1"/>
</dbReference>
<evidence type="ECO:0000256" key="8">
    <source>
        <dbReference type="ARBA" id="ARBA00023242"/>
    </source>
</evidence>
<keyword evidence="4" id="KW-0690">Ribosome biogenesis</keyword>
<dbReference type="GO" id="GO:0000493">
    <property type="term" value="P:box H/ACA snoRNP assembly"/>
    <property type="evidence" value="ECO:0007669"/>
    <property type="project" value="InterPro"/>
</dbReference>
<feature type="compositionally biased region" description="Low complexity" evidence="9">
    <location>
        <begin position="314"/>
        <end position="332"/>
    </location>
</feature>
<reference evidence="10 11" key="1">
    <citation type="journal article" date="2015" name="Fungal Genet. Biol.">
        <title>Evolution of novel wood decay mechanisms in Agaricales revealed by the genome sequences of Fistulina hepatica and Cylindrobasidium torrendii.</title>
        <authorList>
            <person name="Floudas D."/>
            <person name="Held B.W."/>
            <person name="Riley R."/>
            <person name="Nagy L.G."/>
            <person name="Koehler G."/>
            <person name="Ransdell A.S."/>
            <person name="Younus H."/>
            <person name="Chow J."/>
            <person name="Chiniquy J."/>
            <person name="Lipzen A."/>
            <person name="Tritt A."/>
            <person name="Sun H."/>
            <person name="Haridas S."/>
            <person name="LaButti K."/>
            <person name="Ohm R.A."/>
            <person name="Kues U."/>
            <person name="Blanchette R.A."/>
            <person name="Grigoriev I.V."/>
            <person name="Minto R.E."/>
            <person name="Hibbett D.S."/>
        </authorList>
    </citation>
    <scope>NUCLEOTIDE SEQUENCE [LARGE SCALE GENOMIC DNA]</scope>
    <source>
        <strain evidence="10 11">ATCC 64428</strain>
    </source>
</reference>
<dbReference type="GO" id="GO:0006364">
    <property type="term" value="P:rRNA processing"/>
    <property type="evidence" value="ECO:0007669"/>
    <property type="project" value="UniProtKB-KW"/>
</dbReference>
<dbReference type="GO" id="GO:0001522">
    <property type="term" value="P:pseudouridine synthesis"/>
    <property type="evidence" value="ECO:0007669"/>
    <property type="project" value="InterPro"/>
</dbReference>
<dbReference type="PANTHER" id="PTHR31633">
    <property type="entry name" value="H/ACA RIBONUCLEOPROTEIN COMPLEX NON-CORE SUBUNIT NAF1"/>
    <property type="match status" value="1"/>
</dbReference>
<dbReference type="InterPro" id="IPR040309">
    <property type="entry name" value="Naf1"/>
</dbReference>
<keyword evidence="8" id="KW-0539">Nucleus</keyword>
<dbReference type="OrthoDB" id="21550at2759"/>
<comment type="subcellular location">
    <subcellularLocation>
        <location evidence="1">Nucleus</location>
    </subcellularLocation>
</comment>
<evidence type="ECO:0000256" key="9">
    <source>
        <dbReference type="SAM" id="MobiDB-lite"/>
    </source>
</evidence>
<feature type="compositionally biased region" description="Polar residues" evidence="9">
    <location>
        <begin position="363"/>
        <end position="374"/>
    </location>
</feature>
<feature type="compositionally biased region" description="Basic and acidic residues" evidence="9">
    <location>
        <begin position="39"/>
        <end position="48"/>
    </location>
</feature>
<feature type="compositionally biased region" description="Basic and acidic residues" evidence="9">
    <location>
        <begin position="535"/>
        <end position="546"/>
    </location>
</feature>
<keyword evidence="7" id="KW-0694">RNA-binding</keyword>
<feature type="compositionally biased region" description="Acidic residues" evidence="9">
    <location>
        <begin position="243"/>
        <end position="256"/>
    </location>
</feature>
<evidence type="ECO:0000256" key="7">
    <source>
        <dbReference type="ARBA" id="ARBA00022884"/>
    </source>
</evidence>
<dbReference type="InterPro" id="IPR009000">
    <property type="entry name" value="Transl_B-barrel_sf"/>
</dbReference>
<dbReference type="PANTHER" id="PTHR31633:SF1">
    <property type="entry name" value="H_ACA RIBONUCLEOPROTEIN COMPLEX NON-CORE SUBUNIT NAF1"/>
    <property type="match status" value="1"/>
</dbReference>
<dbReference type="EMBL" id="KN881666">
    <property type="protein sequence ID" value="KIY51311.1"/>
    <property type="molecule type" value="Genomic_DNA"/>
</dbReference>
<dbReference type="InterPro" id="IPR038664">
    <property type="entry name" value="Gar1/Naf1_Cbf5-bd_sf"/>
</dbReference>
<feature type="region of interest" description="Disordered" evidence="9">
    <location>
        <begin position="520"/>
        <end position="546"/>
    </location>
</feature>
<evidence type="ECO:0000313" key="11">
    <source>
        <dbReference type="Proteomes" id="UP000054144"/>
    </source>
</evidence>
<dbReference type="AlphaFoldDB" id="A0A0D7AJ40"/>
<evidence type="ECO:0000256" key="5">
    <source>
        <dbReference type="ARBA" id="ARBA00022552"/>
    </source>
</evidence>
<dbReference type="Gene3D" id="2.40.10.230">
    <property type="entry name" value="Probable tRNA pseudouridine synthase domain"/>
    <property type="match status" value="1"/>
</dbReference>
<evidence type="ECO:0000256" key="1">
    <source>
        <dbReference type="ARBA" id="ARBA00004123"/>
    </source>
</evidence>
<protein>
    <recommendedName>
        <fullName evidence="3">H/ACA ribonucleoprotein complex non-core subunit NAF1</fullName>
    </recommendedName>
</protein>
<evidence type="ECO:0000256" key="6">
    <source>
        <dbReference type="ARBA" id="ARBA00022553"/>
    </source>
</evidence>
<feature type="compositionally biased region" description="Basic and acidic residues" evidence="9">
    <location>
        <begin position="375"/>
        <end position="426"/>
    </location>
</feature>
<comment type="similarity">
    <text evidence="2">Belongs to the NAF1 family.</text>
</comment>
<keyword evidence="5" id="KW-0698">rRNA processing</keyword>
<feature type="region of interest" description="Disordered" evidence="9">
    <location>
        <begin position="235"/>
        <end position="287"/>
    </location>
</feature>
<feature type="compositionally biased region" description="Acidic residues" evidence="9">
    <location>
        <begin position="66"/>
        <end position="83"/>
    </location>
</feature>
<dbReference type="Proteomes" id="UP000054144">
    <property type="component" value="Unassembled WGS sequence"/>
</dbReference>
<dbReference type="GO" id="GO:0005732">
    <property type="term" value="C:sno(s)RNA-containing ribonucleoprotein complex"/>
    <property type="evidence" value="ECO:0007669"/>
    <property type="project" value="InterPro"/>
</dbReference>
<accession>A0A0D7AJ40</accession>
<evidence type="ECO:0000256" key="2">
    <source>
        <dbReference type="ARBA" id="ARBA00009801"/>
    </source>
</evidence>
<sequence>MDDFKVPSNGPQDLLLIQEFVGDSTKSVTPPPVPLFEDVGDRSTKSEEEVFADITVLSEPTSDSASDSDDSDSSSESNDDEQPTNDASIVQDNVAEQDDDETVVTPAGTYIQTKNEILESLIKLPDIEQLSPDEQLEKVGDIMNVVDNVVIVRSSPLDSNNVLDSETLLVFEDRTVLGYIYETFGPTFQPLYQVKFSAAFPLDPVKVRVSREVFHAPRRSHFVSIRRIRGVKGSDASNVHDEEPAEDELDFSDDEAEARHRAQLKRRKSESRAGSVLSSRHTTPMLHRYHDMDEPVWSSSIYGDDDGAYDTHFASASSSRPAPAPYEDPYADFVEGSSRGAGAPRLDPDAAAPSRPPKVPRYSRTNGPSYAENSQSRDRSHQNRDQRGNGRRGDSRRTSADGARHFDHRTERSRRFSEAASRERTSHRPHQQQDTPIPRPLSPTSLAIARATGLMPDGSSFITGVADVPVMLPTWHQGVPLPHFPFPMQQPYIQPHINPRFFNMGMMDSGMVPSSSSLGFGASTLWDSEMPPEDSESHSSAQKEEA</sequence>
<evidence type="ECO:0000313" key="10">
    <source>
        <dbReference type="EMBL" id="KIY51311.1"/>
    </source>
</evidence>
<dbReference type="GO" id="GO:0003723">
    <property type="term" value="F:RNA binding"/>
    <property type="evidence" value="ECO:0007669"/>
    <property type="project" value="UniProtKB-KW"/>
</dbReference>
<evidence type="ECO:0000256" key="3">
    <source>
        <dbReference type="ARBA" id="ARBA00021438"/>
    </source>
</evidence>
<keyword evidence="11" id="KW-1185">Reference proteome</keyword>
<proteinExistence type="inferred from homology"/>
<evidence type="ECO:0000256" key="4">
    <source>
        <dbReference type="ARBA" id="ARBA00022517"/>
    </source>
</evidence>
<organism evidence="10 11">
    <name type="scientific">Fistulina hepatica ATCC 64428</name>
    <dbReference type="NCBI Taxonomy" id="1128425"/>
    <lineage>
        <taxon>Eukaryota</taxon>
        <taxon>Fungi</taxon>
        <taxon>Dikarya</taxon>
        <taxon>Basidiomycota</taxon>
        <taxon>Agaricomycotina</taxon>
        <taxon>Agaricomycetes</taxon>
        <taxon>Agaricomycetidae</taxon>
        <taxon>Agaricales</taxon>
        <taxon>Fistulinaceae</taxon>
        <taxon>Fistulina</taxon>
    </lineage>
</organism>